<dbReference type="InterPro" id="IPR002156">
    <property type="entry name" value="RNaseH_domain"/>
</dbReference>
<organism evidence="2">
    <name type="scientific">Panicum hallii</name>
    <dbReference type="NCBI Taxonomy" id="206008"/>
    <lineage>
        <taxon>Eukaryota</taxon>
        <taxon>Viridiplantae</taxon>
        <taxon>Streptophyta</taxon>
        <taxon>Embryophyta</taxon>
        <taxon>Tracheophyta</taxon>
        <taxon>Spermatophyta</taxon>
        <taxon>Magnoliopsida</taxon>
        <taxon>Liliopsida</taxon>
        <taxon>Poales</taxon>
        <taxon>Poaceae</taxon>
        <taxon>PACMAD clade</taxon>
        <taxon>Panicoideae</taxon>
        <taxon>Panicodae</taxon>
        <taxon>Paniceae</taxon>
        <taxon>Panicinae</taxon>
        <taxon>Panicum</taxon>
        <taxon>Panicum sect. Panicum</taxon>
    </lineage>
</organism>
<feature type="domain" description="RNase H type-1" evidence="1">
    <location>
        <begin position="63"/>
        <end position="142"/>
    </location>
</feature>
<protein>
    <recommendedName>
        <fullName evidence="1">RNase H type-1 domain-containing protein</fullName>
    </recommendedName>
</protein>
<reference evidence="2" key="1">
    <citation type="submission" date="2018-04" db="EMBL/GenBank/DDBJ databases">
        <title>WGS assembly of Panicum hallii.</title>
        <authorList>
            <person name="Lovell J."/>
            <person name="Jenkins J."/>
            <person name="Lowry D."/>
            <person name="Mamidi S."/>
            <person name="Sreedasyam A."/>
            <person name="Weng X."/>
            <person name="Barry K."/>
            <person name="Bonette J."/>
            <person name="Campitelli B."/>
            <person name="Daum C."/>
            <person name="Gordon S."/>
            <person name="Gould B."/>
            <person name="Lipzen A."/>
            <person name="Macqueen A."/>
            <person name="Palacio-Mejia J."/>
            <person name="Plott C."/>
            <person name="Shakirov E."/>
            <person name="Shu S."/>
            <person name="Yoshinaga Y."/>
            <person name="Zane M."/>
            <person name="Rokhsar D."/>
            <person name="Grimwood J."/>
            <person name="Schmutz J."/>
            <person name="Juenger T."/>
        </authorList>
    </citation>
    <scope>NUCLEOTIDE SEQUENCE [LARGE SCALE GENOMIC DNA]</scope>
    <source>
        <strain evidence="2">FIL2</strain>
    </source>
</reference>
<dbReference type="Proteomes" id="UP000243499">
    <property type="component" value="Chromosome 4"/>
</dbReference>
<dbReference type="EMBL" id="CM008049">
    <property type="protein sequence ID" value="PAN23766.1"/>
    <property type="molecule type" value="Genomic_DNA"/>
</dbReference>
<dbReference type="Gene3D" id="3.30.420.10">
    <property type="entry name" value="Ribonuclease H-like superfamily/Ribonuclease H"/>
    <property type="match status" value="1"/>
</dbReference>
<dbReference type="InterPro" id="IPR044730">
    <property type="entry name" value="RNase_H-like_dom_plant"/>
</dbReference>
<sequence length="152" mass="17021">MWLWWSDRDKAEEGDPFRSTEYFNFTISRLSVEYKKAHEKKLVEKGTSLLQWKTPAQEVVEINTDGSFRERSKSGGWGFSIREHEGQALAAGAGHIPHASDALQTGAEAVLHEINCAEKIGIARIIAETYAKVVEQALTCSEYDLAEMGTLF</sequence>
<dbReference type="GO" id="GO:0004523">
    <property type="term" value="F:RNA-DNA hybrid ribonuclease activity"/>
    <property type="evidence" value="ECO:0007669"/>
    <property type="project" value="InterPro"/>
</dbReference>
<evidence type="ECO:0000313" key="2">
    <source>
        <dbReference type="EMBL" id="PAN23766.1"/>
    </source>
</evidence>
<dbReference type="InterPro" id="IPR036397">
    <property type="entry name" value="RNaseH_sf"/>
</dbReference>
<dbReference type="Pfam" id="PF13456">
    <property type="entry name" value="RVT_3"/>
    <property type="match status" value="1"/>
</dbReference>
<name>A0A2S3HJ06_9POAL</name>
<proteinExistence type="predicted"/>
<accession>A0A2S3HJ06</accession>
<dbReference type="GO" id="GO:0003676">
    <property type="term" value="F:nucleic acid binding"/>
    <property type="evidence" value="ECO:0007669"/>
    <property type="project" value="InterPro"/>
</dbReference>
<evidence type="ECO:0000259" key="1">
    <source>
        <dbReference type="Pfam" id="PF13456"/>
    </source>
</evidence>
<dbReference type="Gramene" id="PAN23766">
    <property type="protein sequence ID" value="PAN23766"/>
    <property type="gene ID" value="PAHAL_4G115300"/>
</dbReference>
<gene>
    <name evidence="2" type="ORF">PAHAL_4G115300</name>
</gene>
<dbReference type="AlphaFoldDB" id="A0A2S3HJ06"/>
<dbReference type="PANTHER" id="PTHR47074:SF70">
    <property type="entry name" value="OS07G0513450 PROTEIN"/>
    <property type="match status" value="1"/>
</dbReference>
<dbReference type="PANTHER" id="PTHR47074">
    <property type="entry name" value="BNAC02G40300D PROTEIN"/>
    <property type="match status" value="1"/>
</dbReference>
<dbReference type="CDD" id="cd06222">
    <property type="entry name" value="RNase_H_like"/>
    <property type="match status" value="1"/>
</dbReference>
<dbReference type="InterPro" id="IPR052929">
    <property type="entry name" value="RNase_H-like_EbsB-rel"/>
</dbReference>